<keyword evidence="5" id="KW-0539">Nucleus</keyword>
<dbReference type="CDD" id="cd08047">
    <property type="entry name" value="TAF7"/>
    <property type="match status" value="1"/>
</dbReference>
<feature type="domain" description="TAFII55 protein conserved region" evidence="8">
    <location>
        <begin position="132"/>
        <end position="304"/>
    </location>
</feature>
<keyword evidence="4" id="KW-0804">Transcription</keyword>
<feature type="compositionally biased region" description="Low complexity" evidence="7">
    <location>
        <begin position="355"/>
        <end position="369"/>
    </location>
</feature>
<comment type="subcellular location">
    <subcellularLocation>
        <location evidence="1">Nucleus</location>
    </subcellularLocation>
</comment>
<feature type="compositionally biased region" description="Low complexity" evidence="7">
    <location>
        <begin position="670"/>
        <end position="683"/>
    </location>
</feature>
<feature type="compositionally biased region" description="Low complexity" evidence="7">
    <location>
        <begin position="1"/>
        <end position="14"/>
    </location>
</feature>
<dbReference type="GO" id="GO:0051123">
    <property type="term" value="P:RNA polymerase II preinitiation complex assembly"/>
    <property type="evidence" value="ECO:0007669"/>
    <property type="project" value="TreeGrafter"/>
</dbReference>
<feature type="region of interest" description="Disordered" evidence="7">
    <location>
        <begin position="330"/>
        <end position="463"/>
    </location>
</feature>
<evidence type="ECO:0000256" key="6">
    <source>
        <dbReference type="SAM" id="Coils"/>
    </source>
</evidence>
<evidence type="ECO:0000259" key="8">
    <source>
        <dbReference type="SMART" id="SM01370"/>
    </source>
</evidence>
<comment type="similarity">
    <text evidence="2">Belongs to the TAF7 family.</text>
</comment>
<gene>
    <name evidence="9" type="ORF">A4X13_0g4479</name>
</gene>
<dbReference type="GO" id="GO:0016251">
    <property type="term" value="F:RNA polymerase II general transcription initiation factor activity"/>
    <property type="evidence" value="ECO:0007669"/>
    <property type="project" value="TreeGrafter"/>
</dbReference>
<feature type="compositionally biased region" description="Low complexity" evidence="7">
    <location>
        <begin position="629"/>
        <end position="659"/>
    </location>
</feature>
<evidence type="ECO:0000256" key="2">
    <source>
        <dbReference type="ARBA" id="ARBA00009368"/>
    </source>
</evidence>
<dbReference type="EMBL" id="LWDF02000297">
    <property type="protein sequence ID" value="KAE8250687.1"/>
    <property type="molecule type" value="Genomic_DNA"/>
</dbReference>
<sequence length="721" mass="77836">MDPLTAQPATTPDIIPIPPPPPHPQEPSASTSTLPAIPTQPEPPLAARRPARRISRTAIEDHDDDDPSASAPTTGIRTRQSYAAANKAPRFKVKMSKGGPSGSSSAPKNAAYMHGYNRELDSSDDEDEGLAFEEQLIFRMPAGKECDKLREMVRNRDVGNAGEPEVSLEFQDSRRAVFSFGNSRYTAKLVDLPTITEAHKILENKQMFKVADISQMLLVEERLPDEVPPQDGDLSAGGTRAGSAAVRQNEGRFDIDDFIYPHGITPPMHWARKRRFRKRANKRNIETVEKEVERLMDEDEFAEKVEFEVVDESVLDHLSDSEMGDNTASLAAATPRPMSEDGDSQAGDMRDDAAAEAAASASASASIASNKRPLDRGQKAVDEEEEPEEDEVDEDLAAALDAALEEAEEEETDSEDDENGEEGAEKEDEEDEGVVDEDDGDAEEEDEDDDEDEEQAEQRIRVNQLEAECREIDALVRRKQADVDRAANPMIKQRLERSLKALQAELESKRAQLLALRQEREHRKEEAAQAEAEAEEERNREEEEKEKAELAARAEAEAAAALADGEEGDEGGSSPRKDGATPPATAAAAGKTATQTKTSQSRLTSLKEVLIGERSGGGGSPGPAGSGAGPSSSASAPTSLPASQRQSGSTSAAASPAAGKNEVPMEVDGPEAAAQQGQGQQRMGGEEEEEEDEEEDEQYAGDAGAAPNEDSDAEEDEGLWS</sequence>
<protein>
    <recommendedName>
        <fullName evidence="8">TAFII55 protein conserved region domain-containing protein</fullName>
    </recommendedName>
</protein>
<feature type="compositionally biased region" description="Basic and acidic residues" evidence="7">
    <location>
        <begin position="517"/>
        <end position="527"/>
    </location>
</feature>
<feature type="compositionally biased region" description="Basic and acidic residues" evidence="7">
    <location>
        <begin position="372"/>
        <end position="381"/>
    </location>
</feature>
<feature type="compositionally biased region" description="Acidic residues" evidence="7">
    <location>
        <begin position="686"/>
        <end position="699"/>
    </location>
</feature>
<organism evidence="9 10">
    <name type="scientific">Tilletia indica</name>
    <dbReference type="NCBI Taxonomy" id="43049"/>
    <lineage>
        <taxon>Eukaryota</taxon>
        <taxon>Fungi</taxon>
        <taxon>Dikarya</taxon>
        <taxon>Basidiomycota</taxon>
        <taxon>Ustilaginomycotina</taxon>
        <taxon>Exobasidiomycetes</taxon>
        <taxon>Tilletiales</taxon>
        <taxon>Tilletiaceae</taxon>
        <taxon>Tilletia</taxon>
    </lineage>
</organism>
<reference evidence="9" key="1">
    <citation type="submission" date="2016-04" db="EMBL/GenBank/DDBJ databases">
        <authorList>
            <person name="Nguyen H.D."/>
            <person name="Samba Siva P."/>
            <person name="Cullis J."/>
            <person name="Levesque C.A."/>
            <person name="Hambleton S."/>
        </authorList>
    </citation>
    <scope>NUCLEOTIDE SEQUENCE</scope>
    <source>
        <strain evidence="9">DAOMC 236416</strain>
    </source>
</reference>
<feature type="region of interest" description="Disordered" evidence="7">
    <location>
        <begin position="517"/>
        <end position="721"/>
    </location>
</feature>
<name>A0A177TIX1_9BASI</name>
<reference evidence="9" key="2">
    <citation type="journal article" date="2019" name="IMA Fungus">
        <title>Genome sequencing and comparison of five Tilletia species to identify candidate genes for the detection of regulated species infecting wheat.</title>
        <authorList>
            <person name="Nguyen H.D.T."/>
            <person name="Sultana T."/>
            <person name="Kesanakurti P."/>
            <person name="Hambleton S."/>
        </authorList>
    </citation>
    <scope>NUCLEOTIDE SEQUENCE</scope>
    <source>
        <strain evidence="9">DAOMC 236416</strain>
    </source>
</reference>
<evidence type="ECO:0000313" key="9">
    <source>
        <dbReference type="EMBL" id="KAE8250687.1"/>
    </source>
</evidence>
<feature type="compositionally biased region" description="Low complexity" evidence="7">
    <location>
        <begin position="96"/>
        <end position="108"/>
    </location>
</feature>
<feature type="compositionally biased region" description="Pro residues" evidence="7">
    <location>
        <begin position="15"/>
        <end position="25"/>
    </location>
</feature>
<feature type="coiled-coil region" evidence="6">
    <location>
        <begin position="278"/>
        <end position="305"/>
    </location>
</feature>
<dbReference type="InterPro" id="IPR037817">
    <property type="entry name" value="TAF7"/>
</dbReference>
<feature type="compositionally biased region" description="Low complexity" evidence="7">
    <location>
        <begin position="580"/>
        <end position="601"/>
    </location>
</feature>
<feature type="compositionally biased region" description="Basic and acidic residues" evidence="7">
    <location>
        <begin position="537"/>
        <end position="556"/>
    </location>
</feature>
<evidence type="ECO:0000256" key="7">
    <source>
        <dbReference type="SAM" id="MobiDB-lite"/>
    </source>
</evidence>
<dbReference type="PANTHER" id="PTHR12228">
    <property type="entry name" value="TRANSCRIPTION INITIATION FACTOR TFIID 55 KD SUBUNIT-RELATED"/>
    <property type="match status" value="1"/>
</dbReference>
<dbReference type="Proteomes" id="UP000077521">
    <property type="component" value="Unassembled WGS sequence"/>
</dbReference>
<keyword evidence="3" id="KW-0805">Transcription regulation</keyword>
<feature type="compositionally biased region" description="Gly residues" evidence="7">
    <location>
        <begin position="614"/>
        <end position="628"/>
    </location>
</feature>
<dbReference type="PANTHER" id="PTHR12228:SF0">
    <property type="entry name" value="TATA-BOX BINDING PROTEIN ASSOCIATED FACTOR 7"/>
    <property type="match status" value="1"/>
</dbReference>
<keyword evidence="10" id="KW-1185">Reference proteome</keyword>
<evidence type="ECO:0000256" key="1">
    <source>
        <dbReference type="ARBA" id="ARBA00004123"/>
    </source>
</evidence>
<comment type="caution">
    <text evidence="9">The sequence shown here is derived from an EMBL/GenBank/DDBJ whole genome shotgun (WGS) entry which is preliminary data.</text>
</comment>
<feature type="compositionally biased region" description="Acidic residues" evidence="7">
    <location>
        <begin position="382"/>
        <end position="396"/>
    </location>
</feature>
<dbReference type="SMART" id="SM01370">
    <property type="entry name" value="TAFII55_N"/>
    <property type="match status" value="1"/>
</dbReference>
<feature type="compositionally biased region" description="Acidic residues" evidence="7">
    <location>
        <begin position="709"/>
        <end position="721"/>
    </location>
</feature>
<feature type="region of interest" description="Disordered" evidence="7">
    <location>
        <begin position="1"/>
        <end position="108"/>
    </location>
</feature>
<accession>A0A177TIX1</accession>
<proteinExistence type="inferred from homology"/>
<evidence type="ECO:0000256" key="5">
    <source>
        <dbReference type="ARBA" id="ARBA00023242"/>
    </source>
</evidence>
<dbReference type="GO" id="GO:0005669">
    <property type="term" value="C:transcription factor TFIID complex"/>
    <property type="evidence" value="ECO:0007669"/>
    <property type="project" value="InterPro"/>
</dbReference>
<evidence type="ECO:0000313" key="10">
    <source>
        <dbReference type="Proteomes" id="UP000077521"/>
    </source>
</evidence>
<evidence type="ECO:0000256" key="4">
    <source>
        <dbReference type="ARBA" id="ARBA00023163"/>
    </source>
</evidence>
<dbReference type="InterPro" id="IPR006751">
    <property type="entry name" value="TAFII55_prot_cons_reg"/>
</dbReference>
<feature type="compositionally biased region" description="Acidic residues" evidence="7">
    <location>
        <begin position="403"/>
        <end position="455"/>
    </location>
</feature>
<dbReference type="Pfam" id="PF04658">
    <property type="entry name" value="TAFII55_N"/>
    <property type="match status" value="1"/>
</dbReference>
<dbReference type="AlphaFoldDB" id="A0A177TIX1"/>
<keyword evidence="6" id="KW-0175">Coiled coil</keyword>
<evidence type="ECO:0000256" key="3">
    <source>
        <dbReference type="ARBA" id="ARBA00023015"/>
    </source>
</evidence>